<evidence type="ECO:0000313" key="7">
    <source>
        <dbReference type="Proteomes" id="UP000019484"/>
    </source>
</evidence>
<gene>
    <name evidence="6" type="ORF">A1O1_05898</name>
</gene>
<organism evidence="6 7">
    <name type="scientific">Capronia coronata CBS 617.96</name>
    <dbReference type="NCBI Taxonomy" id="1182541"/>
    <lineage>
        <taxon>Eukaryota</taxon>
        <taxon>Fungi</taxon>
        <taxon>Dikarya</taxon>
        <taxon>Ascomycota</taxon>
        <taxon>Pezizomycotina</taxon>
        <taxon>Eurotiomycetes</taxon>
        <taxon>Chaetothyriomycetidae</taxon>
        <taxon>Chaetothyriales</taxon>
        <taxon>Herpotrichiellaceae</taxon>
        <taxon>Capronia</taxon>
    </lineage>
</organism>
<feature type="compositionally biased region" description="Basic and acidic residues" evidence="4">
    <location>
        <begin position="369"/>
        <end position="384"/>
    </location>
</feature>
<evidence type="ECO:0000256" key="3">
    <source>
        <dbReference type="PIRSR" id="PIRSR610347-3"/>
    </source>
</evidence>
<dbReference type="PROSITE" id="PS50035">
    <property type="entry name" value="PLD"/>
    <property type="match status" value="1"/>
</dbReference>
<dbReference type="GeneID" id="19160771"/>
<evidence type="ECO:0000313" key="6">
    <source>
        <dbReference type="EMBL" id="EXJ85534.1"/>
    </source>
</evidence>
<comment type="caution">
    <text evidence="6">The sequence shown here is derived from an EMBL/GenBank/DDBJ whole genome shotgun (WGS) entry which is preliminary data.</text>
</comment>
<feature type="compositionally biased region" description="Polar residues" evidence="4">
    <location>
        <begin position="214"/>
        <end position="226"/>
    </location>
</feature>
<reference evidence="6 7" key="1">
    <citation type="submission" date="2013-03" db="EMBL/GenBank/DDBJ databases">
        <title>The Genome Sequence of Capronia coronata CBS 617.96.</title>
        <authorList>
            <consortium name="The Broad Institute Genomics Platform"/>
            <person name="Cuomo C."/>
            <person name="de Hoog S."/>
            <person name="Gorbushina A."/>
            <person name="Walker B."/>
            <person name="Young S.K."/>
            <person name="Zeng Q."/>
            <person name="Gargeya S."/>
            <person name="Fitzgerald M."/>
            <person name="Haas B."/>
            <person name="Abouelleil A."/>
            <person name="Allen A.W."/>
            <person name="Alvarado L."/>
            <person name="Arachchi H.M."/>
            <person name="Berlin A.M."/>
            <person name="Chapman S.B."/>
            <person name="Gainer-Dewar J."/>
            <person name="Goldberg J."/>
            <person name="Griggs A."/>
            <person name="Gujja S."/>
            <person name="Hansen M."/>
            <person name="Howarth C."/>
            <person name="Imamovic A."/>
            <person name="Ireland A."/>
            <person name="Larimer J."/>
            <person name="McCowan C."/>
            <person name="Murphy C."/>
            <person name="Pearson M."/>
            <person name="Poon T.W."/>
            <person name="Priest M."/>
            <person name="Roberts A."/>
            <person name="Saif S."/>
            <person name="Shea T."/>
            <person name="Sisk P."/>
            <person name="Sykes S."/>
            <person name="Wortman J."/>
            <person name="Nusbaum C."/>
            <person name="Birren B."/>
        </authorList>
    </citation>
    <scope>NUCLEOTIDE SEQUENCE [LARGE SCALE GENOMIC DNA]</scope>
    <source>
        <strain evidence="6 7">CBS 617.96</strain>
    </source>
</reference>
<evidence type="ECO:0000259" key="5">
    <source>
        <dbReference type="PROSITE" id="PS50035"/>
    </source>
</evidence>
<feature type="region of interest" description="Disordered" evidence="4">
    <location>
        <begin position="1"/>
        <end position="61"/>
    </location>
</feature>
<dbReference type="Pfam" id="PF06087">
    <property type="entry name" value="Tyr-DNA_phospho"/>
    <property type="match status" value="1"/>
</dbReference>
<feature type="site" description="Interaction with DNA" evidence="3">
    <location>
        <position position="1012"/>
    </location>
</feature>
<dbReference type="GO" id="GO:0017005">
    <property type="term" value="F:3'-tyrosyl-DNA phosphodiesterase activity"/>
    <property type="evidence" value="ECO:0007669"/>
    <property type="project" value="TreeGrafter"/>
</dbReference>
<feature type="compositionally biased region" description="Polar residues" evidence="4">
    <location>
        <begin position="191"/>
        <end position="202"/>
    </location>
</feature>
<dbReference type="Gene3D" id="3.30.870.10">
    <property type="entry name" value="Endonuclease Chain A"/>
    <property type="match status" value="2"/>
</dbReference>
<dbReference type="GO" id="GO:0003697">
    <property type="term" value="F:single-stranded DNA binding"/>
    <property type="evidence" value="ECO:0007669"/>
    <property type="project" value="TreeGrafter"/>
</dbReference>
<feature type="region of interest" description="Disordered" evidence="4">
    <location>
        <begin position="306"/>
        <end position="555"/>
    </location>
</feature>
<feature type="compositionally biased region" description="Low complexity" evidence="4">
    <location>
        <begin position="872"/>
        <end position="894"/>
    </location>
</feature>
<feature type="compositionally biased region" description="Polar residues" evidence="4">
    <location>
        <begin position="505"/>
        <end position="516"/>
    </location>
</feature>
<dbReference type="PANTHER" id="PTHR12415">
    <property type="entry name" value="TYROSYL-DNA PHOSPHODIESTERASE 1"/>
    <property type="match status" value="1"/>
</dbReference>
<dbReference type="PANTHER" id="PTHR12415:SF4">
    <property type="entry name" value="TYROSYL-DNA PHOSPHODIESTERASE DOMAIN-CONTAINING PROTEIN"/>
    <property type="match status" value="1"/>
</dbReference>
<feature type="region of interest" description="Disordered" evidence="4">
    <location>
        <begin position="867"/>
        <end position="912"/>
    </location>
</feature>
<dbReference type="AlphaFoldDB" id="W9YTC5"/>
<dbReference type="GO" id="GO:0003690">
    <property type="term" value="F:double-stranded DNA binding"/>
    <property type="evidence" value="ECO:0007669"/>
    <property type="project" value="TreeGrafter"/>
</dbReference>
<keyword evidence="7" id="KW-1185">Reference proteome</keyword>
<feature type="compositionally biased region" description="Polar residues" evidence="4">
    <location>
        <begin position="308"/>
        <end position="317"/>
    </location>
</feature>
<evidence type="ECO:0000256" key="4">
    <source>
        <dbReference type="SAM" id="MobiDB-lite"/>
    </source>
</evidence>
<feature type="compositionally biased region" description="Acidic residues" evidence="4">
    <location>
        <begin position="203"/>
        <end position="213"/>
    </location>
</feature>
<dbReference type="Proteomes" id="UP000019484">
    <property type="component" value="Unassembled WGS sequence"/>
</dbReference>
<feature type="binding site" evidence="2">
    <location>
        <position position="671"/>
    </location>
    <ligand>
        <name>substrate</name>
    </ligand>
</feature>
<evidence type="ECO:0000256" key="2">
    <source>
        <dbReference type="PIRSR" id="PIRSR610347-2"/>
    </source>
</evidence>
<feature type="domain" description="PLD phosphodiesterase" evidence="5">
    <location>
        <begin position="976"/>
        <end position="1015"/>
    </location>
</feature>
<feature type="compositionally biased region" description="Basic and acidic residues" evidence="4">
    <location>
        <begin position="439"/>
        <end position="451"/>
    </location>
</feature>
<protein>
    <recommendedName>
        <fullName evidence="5">PLD phosphodiesterase domain-containing protein</fullName>
    </recommendedName>
</protein>
<proteinExistence type="predicted"/>
<dbReference type="GO" id="GO:0005634">
    <property type="term" value="C:nucleus"/>
    <property type="evidence" value="ECO:0007669"/>
    <property type="project" value="InterPro"/>
</dbReference>
<dbReference type="InterPro" id="IPR010347">
    <property type="entry name" value="Tdp1"/>
</dbReference>
<feature type="compositionally biased region" description="Polar residues" evidence="4">
    <location>
        <begin position="31"/>
        <end position="53"/>
    </location>
</feature>
<feature type="compositionally biased region" description="Low complexity" evidence="4">
    <location>
        <begin position="517"/>
        <end position="527"/>
    </location>
</feature>
<dbReference type="RefSeq" id="XP_007724972.1">
    <property type="nucleotide sequence ID" value="XM_007726782.1"/>
</dbReference>
<dbReference type="InterPro" id="IPR001736">
    <property type="entry name" value="PLipase_D/transphosphatidylase"/>
</dbReference>
<feature type="compositionally biased region" description="Polar residues" evidence="4">
    <location>
        <begin position="385"/>
        <end position="401"/>
    </location>
</feature>
<dbReference type="GO" id="GO:0006281">
    <property type="term" value="P:DNA repair"/>
    <property type="evidence" value="ECO:0007669"/>
    <property type="project" value="InterPro"/>
</dbReference>
<evidence type="ECO:0000256" key="1">
    <source>
        <dbReference type="PIRSR" id="PIRSR610347-1"/>
    </source>
</evidence>
<dbReference type="PROSITE" id="PS50330">
    <property type="entry name" value="UIM"/>
    <property type="match status" value="1"/>
</dbReference>
<feature type="active site" description="Proton donor/acceptor" evidence="1">
    <location>
        <position position="981"/>
    </location>
</feature>
<dbReference type="EMBL" id="AMWN01000005">
    <property type="protein sequence ID" value="EXJ85534.1"/>
    <property type="molecule type" value="Genomic_DNA"/>
</dbReference>
<feature type="compositionally biased region" description="Polar residues" evidence="4">
    <location>
        <begin position="339"/>
        <end position="348"/>
    </location>
</feature>
<name>W9YTC5_9EURO</name>
<sequence>MPPNTIPPDIVDLSSDDDSGAINTVPAAIAPSNSTNSTRPGAPQSISETQSGRSLADQVPVRGRLHGGYDLDTLKYEEHLIPDGQSKCRGCRLSPVEFDEKGDEIPAAVTHEKRMTILMDRFKEKWAREDAQKIGTGDNQDAAANTVTLDDRPIDIHNVIISPRPNITLAEGRANKAIPTHVVDLEAGSAEEQSTGSRTETGSDVDDNDDDDLQIQSTSGGTSRALTQGARRSLAVSNNKGKGKGKAREQASIPEIDLSLLESDNDDDLNMRANSSDAVDANRSDEEDLRRAIALSLRDDQALDTVDNAASSSSQQLDPKRRTFTHKVGGATEGVTIPPNATSISGNNHNKDTRDPQTRGQYSTGGVVDRTEQTLLHDVDDDKTVSPSPRAVTSFSSSSQIRALPQAAPRSSTMAPSSKEAKVVTQTSNPPPSSFHLTGLDRKQMEAERLARLKRKREGEGEGGGTEDTTGPSSNRNKAARVDHLASGPRAQGTISPPPLRRSCDTQSIPAQKRQLSTTASASASTTGPSFKKGPVLPSGSTSHNGTVPSTMKAGGIARDARQNYHLKGVVLKTHVEGYGADKPNSNSNTIDFATLISPASSLESCLLSSFIWNFDWLFQHFDTKRTKFQLVMHAKVPGQREALKADFQGIPNVRLCFPPMEPNVNCMHSKLMLLFYKEEGGPRCRIVVPTANLVDFDWGVGGFMENTVWLIDLPMKKPGSSATGLANLATHGPTVIGNAQPDQATATTQFQKALTTFLKAQRVPNDVIRKLELFDFSETAQLGFVHTIGGMHVGASGGLPEGLGQSWRTTGVCGLGQTVTDLGLAGGGSGHRAPIELDYVTSSLGSLTDDFMSSMYLAAQGDDGLEEYNRRTGSSSSKRITSSTSAAKKGSGARMAVPKRADSGEQHVDIDSDHDHRHYHYDWKEKMRVYYPSDETVRRSKGGPANAGTICFSSKWWQNGKFPQSNLRDCVSVRQGLLMHNKLMFVRYAAPVETGGFAKMGWAYVGSANLSESAWGRLVQDKATKQPKLNCRNWECGVIIPLTAEDNCPSTTDNKEKDMGQKAGLEMFDHLVPVPMRYPAERLEGKKPWTMFD</sequence>
<feature type="region of interest" description="Disordered" evidence="4">
    <location>
        <begin position="186"/>
        <end position="286"/>
    </location>
</feature>
<feature type="active site" description="Nucleophile" evidence="1">
    <location>
        <position position="669"/>
    </location>
</feature>
<dbReference type="eggNOG" id="KOG2031">
    <property type="taxonomic scope" value="Eukaryota"/>
</dbReference>
<dbReference type="OrthoDB" id="47785at2759"/>
<dbReference type="SUPFAM" id="SSF56024">
    <property type="entry name" value="Phospholipase D/nuclease"/>
    <property type="match status" value="2"/>
</dbReference>
<dbReference type="InterPro" id="IPR003903">
    <property type="entry name" value="UIM_dom"/>
</dbReference>
<feature type="binding site" evidence="2">
    <location>
        <position position="983"/>
    </location>
    <ligand>
        <name>substrate</name>
    </ligand>
</feature>
<dbReference type="CDD" id="cd09122">
    <property type="entry name" value="PLDc_Tdp1_1"/>
    <property type="match status" value="1"/>
</dbReference>
<dbReference type="STRING" id="1182541.W9YTC5"/>
<accession>W9YTC5</accession>
<feature type="compositionally biased region" description="Polar residues" evidence="4">
    <location>
        <begin position="539"/>
        <end position="550"/>
    </location>
</feature>
<feature type="compositionally biased region" description="Basic and acidic residues" evidence="4">
    <location>
        <begin position="900"/>
        <end position="912"/>
    </location>
</feature>
<dbReference type="HOGENOM" id="CLU_007773_1_0_1"/>